<name>A0A075A4X1_OPIVI</name>
<keyword evidence="3" id="KW-1185">Reference proteome</keyword>
<dbReference type="EMBL" id="KL596897">
    <property type="protein sequence ID" value="KER22469.1"/>
    <property type="molecule type" value="Genomic_DNA"/>
</dbReference>
<gene>
    <name evidence="2" type="ORF">T265_09445</name>
</gene>
<dbReference type="KEGG" id="ovi:T265_09445"/>
<feature type="region of interest" description="Disordered" evidence="1">
    <location>
        <begin position="1"/>
        <end position="22"/>
    </location>
</feature>
<accession>A0A075A4X1</accession>
<evidence type="ECO:0000313" key="2">
    <source>
        <dbReference type="EMBL" id="KER22469.1"/>
    </source>
</evidence>
<organism evidence="2 3">
    <name type="scientific">Opisthorchis viverrini</name>
    <name type="common">Southeast Asian liver fluke</name>
    <dbReference type="NCBI Taxonomy" id="6198"/>
    <lineage>
        <taxon>Eukaryota</taxon>
        <taxon>Metazoa</taxon>
        <taxon>Spiralia</taxon>
        <taxon>Lophotrochozoa</taxon>
        <taxon>Platyhelminthes</taxon>
        <taxon>Trematoda</taxon>
        <taxon>Digenea</taxon>
        <taxon>Opisthorchiida</taxon>
        <taxon>Opisthorchiata</taxon>
        <taxon>Opisthorchiidae</taxon>
        <taxon>Opisthorchis</taxon>
    </lineage>
</organism>
<dbReference type="AlphaFoldDB" id="A0A075A4X1"/>
<evidence type="ECO:0000256" key="1">
    <source>
        <dbReference type="SAM" id="MobiDB-lite"/>
    </source>
</evidence>
<protein>
    <submittedName>
        <fullName evidence="2">Uncharacterized protein</fullName>
    </submittedName>
</protein>
<dbReference type="GeneID" id="20323614"/>
<proteinExistence type="predicted"/>
<dbReference type="Proteomes" id="UP000054324">
    <property type="component" value="Unassembled WGS sequence"/>
</dbReference>
<dbReference type="CTD" id="20323614"/>
<reference evidence="2 3" key="1">
    <citation type="submission" date="2013-11" db="EMBL/GenBank/DDBJ databases">
        <title>Opisthorchis viverrini - life in the bile duct.</title>
        <authorList>
            <person name="Young N.D."/>
            <person name="Nagarajan N."/>
            <person name="Lin S.J."/>
            <person name="Korhonen P.K."/>
            <person name="Jex A.R."/>
            <person name="Hall R.S."/>
            <person name="Safavi-Hemami H."/>
            <person name="Kaewkong W."/>
            <person name="Bertrand D."/>
            <person name="Gao S."/>
            <person name="Seet Q."/>
            <person name="Wongkham S."/>
            <person name="Teh B.T."/>
            <person name="Wongkham C."/>
            <person name="Intapan P.M."/>
            <person name="Maleewong W."/>
            <person name="Yang X."/>
            <person name="Hu M."/>
            <person name="Wang Z."/>
            <person name="Hofmann A."/>
            <person name="Sternberg P.W."/>
            <person name="Tan P."/>
            <person name="Wang J."/>
            <person name="Gasser R.B."/>
        </authorList>
    </citation>
    <scope>NUCLEOTIDE SEQUENCE [LARGE SCALE GENOMIC DNA]</scope>
</reference>
<evidence type="ECO:0000313" key="3">
    <source>
        <dbReference type="Proteomes" id="UP000054324"/>
    </source>
</evidence>
<sequence length="69" mass="7464">MGSLHARTGPPTSNPVPSRLNGTRRWENGWAFLFSQVTRLGGGAPSPTRIPFGVVVISQWQVDDTIDSS</sequence>
<dbReference type="RefSeq" id="XP_009173776.1">
    <property type="nucleotide sequence ID" value="XM_009175512.1"/>
</dbReference>